<gene>
    <name evidence="3" type="ORF">kuste4299</name>
</gene>
<organism evidence="3">
    <name type="scientific">Kuenenia stuttgartiensis</name>
    <dbReference type="NCBI Taxonomy" id="174633"/>
    <lineage>
        <taxon>Bacteria</taxon>
        <taxon>Pseudomonadati</taxon>
        <taxon>Planctomycetota</taxon>
        <taxon>Candidatus Brocadiia</taxon>
        <taxon>Candidatus Brocadiales</taxon>
        <taxon>Candidatus Brocadiaceae</taxon>
        <taxon>Candidatus Kuenenia</taxon>
    </lineage>
</organism>
<dbReference type="Pfam" id="PF19335">
    <property type="entry name" value="HMBD"/>
    <property type="match status" value="1"/>
</dbReference>
<proteinExistence type="predicted"/>
<evidence type="ECO:0000256" key="1">
    <source>
        <dbReference type="SAM" id="SignalP"/>
    </source>
</evidence>
<dbReference type="OrthoDB" id="894336at2"/>
<reference evidence="3" key="1">
    <citation type="journal article" date="2006" name="Nature">
        <title>Deciphering the evolution and metabolism of an anammox bacterium from a community genome.</title>
        <authorList>
            <person name="Strous M."/>
            <person name="Pelletier E."/>
            <person name="Mangenot S."/>
            <person name="Rattei T."/>
            <person name="Lehner A."/>
            <person name="Taylor M.W."/>
            <person name="Horn M."/>
            <person name="Daims H."/>
            <person name="Bartol-Mavel D."/>
            <person name="Wincker P."/>
            <person name="Barbe V."/>
            <person name="Fonknechten N."/>
            <person name="Vallenet D."/>
            <person name="Segurens B."/>
            <person name="Schenowitz-Truong C."/>
            <person name="Medigue C."/>
            <person name="Collingro A."/>
            <person name="Snel B."/>
            <person name="Dutilh B.E."/>
            <person name="OpDenCamp H.J.M."/>
            <person name="vanDerDrift C."/>
            <person name="Cirpus I."/>
            <person name="vanDePas-Schoonen K.T."/>
            <person name="Harhangi H.R."/>
            <person name="vanNiftrik L."/>
            <person name="Schmid M."/>
            <person name="Keltjens J."/>
            <person name="vanDeVossenberg J."/>
            <person name="Kartal B."/>
            <person name="Meier H."/>
            <person name="Frishman D."/>
            <person name="Huynen M.A."/>
            <person name="Mewes H."/>
            <person name="Weissenbach J."/>
            <person name="Jetten M.S.M."/>
            <person name="Wagner M."/>
            <person name="LePaslier D."/>
        </authorList>
    </citation>
    <scope>NUCLEOTIDE SEQUENCE</scope>
</reference>
<feature type="signal peptide" evidence="1">
    <location>
        <begin position="1"/>
        <end position="21"/>
    </location>
</feature>
<evidence type="ECO:0000259" key="2">
    <source>
        <dbReference type="Pfam" id="PF19335"/>
    </source>
</evidence>
<sequence>MTMIARIVTTAMCVTILTGCASQTLQIPISTNDPANPNALESAFAPRSNWLQAEVPVTAEQPPTEPTLPTHPPTTVPTMYTCPMHAEVVQSSLGRCPKCGMGLVPAALSKTESEGKQ</sequence>
<feature type="domain" description="Heavy metal binding" evidence="2">
    <location>
        <begin position="80"/>
        <end position="106"/>
    </location>
</feature>
<accession>Q1Q4W9</accession>
<dbReference type="PROSITE" id="PS51257">
    <property type="entry name" value="PROKAR_LIPOPROTEIN"/>
    <property type="match status" value="1"/>
</dbReference>
<dbReference type="AlphaFoldDB" id="Q1Q4W9"/>
<keyword evidence="1" id="KW-0732">Signal</keyword>
<feature type="chain" id="PRO_5004195516" description="Heavy metal binding domain-containing protein" evidence="1">
    <location>
        <begin position="22"/>
        <end position="117"/>
    </location>
</feature>
<protein>
    <recommendedName>
        <fullName evidence="2">Heavy metal binding domain-containing protein</fullName>
    </recommendedName>
</protein>
<dbReference type="InterPro" id="IPR045800">
    <property type="entry name" value="HMBD"/>
</dbReference>
<dbReference type="EMBL" id="CT573071">
    <property type="protein sequence ID" value="CAJ75061.1"/>
    <property type="molecule type" value="Genomic_DNA"/>
</dbReference>
<dbReference type="GO" id="GO:0046872">
    <property type="term" value="F:metal ion binding"/>
    <property type="evidence" value="ECO:0007669"/>
    <property type="project" value="InterPro"/>
</dbReference>
<evidence type="ECO:0000313" key="3">
    <source>
        <dbReference type="EMBL" id="CAJ75061.1"/>
    </source>
</evidence>
<reference evidence="3" key="2">
    <citation type="submission" date="2006-01" db="EMBL/GenBank/DDBJ databases">
        <authorList>
            <person name="Genoscope"/>
        </authorList>
    </citation>
    <scope>NUCLEOTIDE SEQUENCE</scope>
</reference>
<name>Q1Q4W9_KUEST</name>